<organism evidence="3 4">
    <name type="scientific">Paramecium primaurelia</name>
    <dbReference type="NCBI Taxonomy" id="5886"/>
    <lineage>
        <taxon>Eukaryota</taxon>
        <taxon>Sar</taxon>
        <taxon>Alveolata</taxon>
        <taxon>Ciliophora</taxon>
        <taxon>Intramacronucleata</taxon>
        <taxon>Oligohymenophorea</taxon>
        <taxon>Peniculida</taxon>
        <taxon>Parameciidae</taxon>
        <taxon>Paramecium</taxon>
    </lineage>
</organism>
<accession>A0A8S1LQA7</accession>
<keyword evidence="4" id="KW-1185">Reference proteome</keyword>
<protein>
    <submittedName>
        <fullName evidence="3">Uncharacterized protein</fullName>
    </submittedName>
</protein>
<comment type="caution">
    <text evidence="3">The sequence shown here is derived from an EMBL/GenBank/DDBJ whole genome shotgun (WGS) entry which is preliminary data.</text>
</comment>
<evidence type="ECO:0000313" key="4">
    <source>
        <dbReference type="Proteomes" id="UP000688137"/>
    </source>
</evidence>
<feature type="coiled-coil region" evidence="1">
    <location>
        <begin position="149"/>
        <end position="179"/>
    </location>
</feature>
<keyword evidence="1" id="KW-0175">Coiled coil</keyword>
<feature type="chain" id="PRO_5035762222" evidence="2">
    <location>
        <begin position="16"/>
        <end position="349"/>
    </location>
</feature>
<gene>
    <name evidence="3" type="ORF">PPRIM_AZ9-3.1.T0420223</name>
</gene>
<name>A0A8S1LQA7_PARPR</name>
<evidence type="ECO:0000256" key="2">
    <source>
        <dbReference type="SAM" id="SignalP"/>
    </source>
</evidence>
<reference evidence="3" key="1">
    <citation type="submission" date="2021-01" db="EMBL/GenBank/DDBJ databases">
        <authorList>
            <consortium name="Genoscope - CEA"/>
            <person name="William W."/>
        </authorList>
    </citation>
    <scope>NUCLEOTIDE SEQUENCE</scope>
</reference>
<keyword evidence="2" id="KW-0732">Signal</keyword>
<dbReference type="AlphaFoldDB" id="A0A8S1LQA7"/>
<sequence>MRIIILIFLLFIAYAQDQLKQEEAIQIVKDLKDATTKRLELLEMTWKKYSTKKNDQICGFTDMVAEQETQCQSRNSQNEFISQSINQSTETIETNKLKIDKNVQRRKNLQELKCKSNVNNIKLLKDQKEAKTLSIQLQKSFAQSSGGSLLEMLQNNSLYEQQNQEVTEQEAQVIKLIQEAYQDEGDATNVDSSEYSSQLQIKQNQQSLPYSSQKSMEKNRYLIISTSQEIAEKIDKDQQSITLNSINSVNKIDQLCGQLEKENEILKKLIDIEGERKIDLDDQLTILNGENQECDNSKRKMEIIALLLQQDYDREQILYMKEKEAILKELDIYTDLLRYYLRQIYKSEN</sequence>
<dbReference type="EMBL" id="CAJJDM010000041">
    <property type="protein sequence ID" value="CAD8068565.1"/>
    <property type="molecule type" value="Genomic_DNA"/>
</dbReference>
<dbReference type="OMA" id="NDQICGF"/>
<dbReference type="Proteomes" id="UP000688137">
    <property type="component" value="Unassembled WGS sequence"/>
</dbReference>
<evidence type="ECO:0000256" key="1">
    <source>
        <dbReference type="SAM" id="Coils"/>
    </source>
</evidence>
<feature type="signal peptide" evidence="2">
    <location>
        <begin position="1"/>
        <end position="15"/>
    </location>
</feature>
<proteinExistence type="predicted"/>
<evidence type="ECO:0000313" key="3">
    <source>
        <dbReference type="EMBL" id="CAD8068565.1"/>
    </source>
</evidence>